<keyword evidence="2" id="KW-0564">Palmitate</keyword>
<dbReference type="AlphaFoldDB" id="A0A927FCD1"/>
<comment type="subcellular location">
    <subcellularLocation>
        <location evidence="2">Cell membrane</location>
        <topology evidence="2">Lipid-anchor</topology>
    </subcellularLocation>
</comment>
<comment type="caution">
    <text evidence="3">The sequence shown here is derived from an EMBL/GenBank/DDBJ whole genome shotgun (WGS) entry which is preliminary data.</text>
</comment>
<keyword evidence="2" id="KW-0449">Lipoprotein</keyword>
<keyword evidence="2" id="KW-0812">Transmembrane</keyword>
<feature type="chain" id="PRO_5038166182" evidence="2">
    <location>
        <begin position="22"/>
        <end position="473"/>
    </location>
</feature>
<evidence type="ECO:0000256" key="1">
    <source>
        <dbReference type="ARBA" id="ARBA00007613"/>
    </source>
</evidence>
<keyword evidence="4" id="KW-1185">Reference proteome</keyword>
<dbReference type="PANTHER" id="PTHR30203">
    <property type="entry name" value="OUTER MEMBRANE CATION EFFLUX PROTEIN"/>
    <property type="match status" value="1"/>
</dbReference>
<evidence type="ECO:0000313" key="3">
    <source>
        <dbReference type="EMBL" id="MBD5781115.1"/>
    </source>
</evidence>
<protein>
    <submittedName>
        <fullName evidence="3">Efflux transporter outer membrane subunit</fullName>
    </submittedName>
</protein>
<dbReference type="InterPro" id="IPR003423">
    <property type="entry name" value="OMP_efflux"/>
</dbReference>
<organism evidence="3 4">
    <name type="scientific">Pelagicoccus enzymogenes</name>
    <dbReference type="NCBI Taxonomy" id="2773457"/>
    <lineage>
        <taxon>Bacteria</taxon>
        <taxon>Pseudomonadati</taxon>
        <taxon>Verrucomicrobiota</taxon>
        <taxon>Opitutia</taxon>
        <taxon>Puniceicoccales</taxon>
        <taxon>Pelagicoccaceae</taxon>
        <taxon>Pelagicoccus</taxon>
    </lineage>
</organism>
<gene>
    <name evidence="3" type="ORF">IEN85_16570</name>
</gene>
<feature type="signal peptide" evidence="2">
    <location>
        <begin position="1"/>
        <end position="21"/>
    </location>
</feature>
<keyword evidence="2" id="KW-0732">Signal</keyword>
<dbReference type="GO" id="GO:0015562">
    <property type="term" value="F:efflux transmembrane transporter activity"/>
    <property type="evidence" value="ECO:0007669"/>
    <property type="project" value="InterPro"/>
</dbReference>
<dbReference type="Gene3D" id="2.20.200.10">
    <property type="entry name" value="Outer membrane efflux proteins (OEP)"/>
    <property type="match status" value="1"/>
</dbReference>
<dbReference type="PANTHER" id="PTHR30203:SF32">
    <property type="entry name" value="CATION EFFLUX SYSTEM PROTEIN CUSC"/>
    <property type="match status" value="1"/>
</dbReference>
<dbReference type="Gene3D" id="1.20.1600.10">
    <property type="entry name" value="Outer membrane efflux proteins (OEP)"/>
    <property type="match status" value="1"/>
</dbReference>
<dbReference type="Pfam" id="PF02321">
    <property type="entry name" value="OEP"/>
    <property type="match status" value="2"/>
</dbReference>
<evidence type="ECO:0000313" key="4">
    <source>
        <dbReference type="Proteomes" id="UP000622317"/>
    </source>
</evidence>
<dbReference type="Proteomes" id="UP000622317">
    <property type="component" value="Unassembled WGS sequence"/>
</dbReference>
<accession>A0A927FCD1</accession>
<dbReference type="SUPFAM" id="SSF56954">
    <property type="entry name" value="Outer membrane efflux proteins (OEP)"/>
    <property type="match status" value="1"/>
</dbReference>
<dbReference type="PROSITE" id="PS51257">
    <property type="entry name" value="PROKAR_LIPOPROTEIN"/>
    <property type="match status" value="1"/>
</dbReference>
<comment type="similarity">
    <text evidence="1 2">Belongs to the outer membrane factor (OMF) (TC 1.B.17) family.</text>
</comment>
<evidence type="ECO:0000256" key="2">
    <source>
        <dbReference type="RuleBase" id="RU362097"/>
    </source>
</evidence>
<dbReference type="RefSeq" id="WP_191618219.1">
    <property type="nucleotide sequence ID" value="NZ_JACYFG010000040.1"/>
</dbReference>
<sequence>MRKLNTLLPAVAAAFSLAGCASLQTPIPEPDANIGDSWPTGITNSTPVEQAENAFGTLAATDIGWRNFFVDPRLETLIERAIANNRDLRIATLNVDRARAVYRIQKSDRLPSVNANASLTRSGGDSVTEVERYQADLGLAQYEIDLFGRVKSLSENALQQYFATEQAQRSVQLSLVAEVANAYLTLSADLELQRIATATLQSYQEQLEISRRGNELGSVSNLELSQVRTLLASAKAELAFYEGQIAQDRSALALLVGGPLEAELLPERFDPQLSGLAPLPAGLPSETLFQRPDLQQKEHELAAAQANLAAARAAFFPRITLTGSVGSASGELSELFGDNTGVWSFMPQVNLPIFQAGRLKANRDTAALARDITLADYEKTIQASFKEVSDALALSSTLAQRRQAVEELVEAASETQSLSQERYQAGRDSYLTLLDAQRTLYSARQSLVQSLLSEQSNRIALYKALGGGWNEES</sequence>
<dbReference type="GO" id="GO:0005886">
    <property type="term" value="C:plasma membrane"/>
    <property type="evidence" value="ECO:0007669"/>
    <property type="project" value="UniProtKB-SubCell"/>
</dbReference>
<proteinExistence type="inferred from homology"/>
<reference evidence="3" key="1">
    <citation type="submission" date="2020-09" db="EMBL/GenBank/DDBJ databases">
        <title>Pelagicoccus enzymogenes sp. nov. with an EPS production, isolated from marine sediment.</title>
        <authorList>
            <person name="Feng X."/>
        </authorList>
    </citation>
    <scope>NUCLEOTIDE SEQUENCE</scope>
    <source>
        <strain evidence="3">NFK12</strain>
    </source>
</reference>
<dbReference type="NCBIfam" id="TIGR01845">
    <property type="entry name" value="outer_NodT"/>
    <property type="match status" value="1"/>
</dbReference>
<keyword evidence="2" id="KW-0472">Membrane</keyword>
<keyword evidence="2" id="KW-1134">Transmembrane beta strand</keyword>
<dbReference type="InterPro" id="IPR010131">
    <property type="entry name" value="MdtP/NodT-like"/>
</dbReference>
<dbReference type="EMBL" id="JACYFG010000040">
    <property type="protein sequence ID" value="MBD5781115.1"/>
    <property type="molecule type" value="Genomic_DNA"/>
</dbReference>
<name>A0A927FCD1_9BACT</name>